<evidence type="ECO:0000256" key="1">
    <source>
        <dbReference type="SAM" id="Phobius"/>
    </source>
</evidence>
<feature type="transmembrane region" description="Helical" evidence="1">
    <location>
        <begin position="12"/>
        <end position="30"/>
    </location>
</feature>
<dbReference type="AlphaFoldDB" id="A0AAV2QPF4"/>
<dbReference type="EMBL" id="CAXKWB010009742">
    <property type="protein sequence ID" value="CAL4095948.1"/>
    <property type="molecule type" value="Genomic_DNA"/>
</dbReference>
<reference evidence="2 3" key="1">
    <citation type="submission" date="2024-05" db="EMBL/GenBank/DDBJ databases">
        <authorList>
            <person name="Wallberg A."/>
        </authorList>
    </citation>
    <scope>NUCLEOTIDE SEQUENCE [LARGE SCALE GENOMIC DNA]</scope>
</reference>
<keyword evidence="1" id="KW-0472">Membrane</keyword>
<name>A0AAV2QPF4_MEGNR</name>
<keyword evidence="1" id="KW-0812">Transmembrane</keyword>
<sequence length="137" mass="15605">MALRRELYKGPAVVVVVVVMIILGLTLLLYNGRTTTYDAMYIAAAALVTTTVPNYQIIKISPCFFHGHTVLVALENLGTSCGTHCKSQKLLLWVYTECSTMSVWEFHEYLTSFGCGIHRISYCCYRYKSYYTNTYKK</sequence>
<proteinExistence type="predicted"/>
<protein>
    <submittedName>
        <fullName evidence="2">Uncharacterized protein</fullName>
    </submittedName>
</protein>
<comment type="caution">
    <text evidence="2">The sequence shown here is derived from an EMBL/GenBank/DDBJ whole genome shotgun (WGS) entry which is preliminary data.</text>
</comment>
<keyword evidence="3" id="KW-1185">Reference proteome</keyword>
<dbReference type="Proteomes" id="UP001497623">
    <property type="component" value="Unassembled WGS sequence"/>
</dbReference>
<accession>A0AAV2QPF4</accession>
<evidence type="ECO:0000313" key="3">
    <source>
        <dbReference type="Proteomes" id="UP001497623"/>
    </source>
</evidence>
<evidence type="ECO:0000313" key="2">
    <source>
        <dbReference type="EMBL" id="CAL4095948.1"/>
    </source>
</evidence>
<keyword evidence="1" id="KW-1133">Transmembrane helix</keyword>
<gene>
    <name evidence="2" type="ORF">MNOR_LOCUS15531</name>
</gene>
<organism evidence="2 3">
    <name type="scientific">Meganyctiphanes norvegica</name>
    <name type="common">Northern krill</name>
    <name type="synonym">Thysanopoda norvegica</name>
    <dbReference type="NCBI Taxonomy" id="48144"/>
    <lineage>
        <taxon>Eukaryota</taxon>
        <taxon>Metazoa</taxon>
        <taxon>Ecdysozoa</taxon>
        <taxon>Arthropoda</taxon>
        <taxon>Crustacea</taxon>
        <taxon>Multicrustacea</taxon>
        <taxon>Malacostraca</taxon>
        <taxon>Eumalacostraca</taxon>
        <taxon>Eucarida</taxon>
        <taxon>Euphausiacea</taxon>
        <taxon>Euphausiidae</taxon>
        <taxon>Meganyctiphanes</taxon>
    </lineage>
</organism>
<feature type="non-terminal residue" evidence="2">
    <location>
        <position position="137"/>
    </location>
</feature>